<sequence length="226" mass="22441">MGTDIEDAARWLAEAVETGSPLAALPEGLAPTSPAEAEEIAAGVLAALGITPCGLRVLRAPGLAGPMVEGRLVPSGSPIAPGMLRHGLASAAVIGVLAEELGDGPPVLARVHPAIDLSSTRFTQAPTDTLAMTADLARLGLVVAGRGKPMPEAPVRIAIGPAGHRRRGESFDLAALFADAAAVARHWGGLPAGALLVVAGLGEVVPAEGALRVTITGLGAAEAVIG</sequence>
<protein>
    <recommendedName>
        <fullName evidence="3">2-keto-4-pentenoate hydratase</fullName>
    </recommendedName>
</protein>
<keyword evidence="2" id="KW-1185">Reference proteome</keyword>
<name>A0A1I3YFN3_9PROT</name>
<organism evidence="1 2">
    <name type="scientific">Falsiroseomonas stagni DSM 19981</name>
    <dbReference type="NCBI Taxonomy" id="1123062"/>
    <lineage>
        <taxon>Bacteria</taxon>
        <taxon>Pseudomonadati</taxon>
        <taxon>Pseudomonadota</taxon>
        <taxon>Alphaproteobacteria</taxon>
        <taxon>Acetobacterales</taxon>
        <taxon>Roseomonadaceae</taxon>
        <taxon>Falsiroseomonas</taxon>
    </lineage>
</organism>
<dbReference type="OrthoDB" id="7275578at2"/>
<dbReference type="STRING" id="1123062.SAMN02745775_1011207"/>
<dbReference type="GO" id="GO:0003824">
    <property type="term" value="F:catalytic activity"/>
    <property type="evidence" value="ECO:0007669"/>
    <property type="project" value="InterPro"/>
</dbReference>
<evidence type="ECO:0000313" key="1">
    <source>
        <dbReference type="EMBL" id="SFK30006.1"/>
    </source>
</evidence>
<evidence type="ECO:0008006" key="3">
    <source>
        <dbReference type="Google" id="ProtNLM"/>
    </source>
</evidence>
<proteinExistence type="predicted"/>
<dbReference type="EMBL" id="FOSQ01000001">
    <property type="protein sequence ID" value="SFK30006.1"/>
    <property type="molecule type" value="Genomic_DNA"/>
</dbReference>
<evidence type="ECO:0000313" key="2">
    <source>
        <dbReference type="Proteomes" id="UP000199473"/>
    </source>
</evidence>
<dbReference type="Proteomes" id="UP000199473">
    <property type="component" value="Unassembled WGS sequence"/>
</dbReference>
<dbReference type="RefSeq" id="WP_092956805.1">
    <property type="nucleotide sequence ID" value="NZ_FOSQ01000001.1"/>
</dbReference>
<reference evidence="1 2" key="1">
    <citation type="submission" date="2016-10" db="EMBL/GenBank/DDBJ databases">
        <authorList>
            <person name="de Groot N.N."/>
        </authorList>
    </citation>
    <scope>NUCLEOTIDE SEQUENCE [LARGE SCALE GENOMIC DNA]</scope>
    <source>
        <strain evidence="1 2">DSM 19981</strain>
    </source>
</reference>
<dbReference type="Gene3D" id="3.90.850.10">
    <property type="entry name" value="Fumarylacetoacetase-like, C-terminal domain"/>
    <property type="match status" value="1"/>
</dbReference>
<dbReference type="AlphaFoldDB" id="A0A1I3YFN3"/>
<dbReference type="InterPro" id="IPR036663">
    <property type="entry name" value="Fumarylacetoacetase_C_sf"/>
</dbReference>
<accession>A0A1I3YFN3</accession>
<gene>
    <name evidence="1" type="ORF">SAMN02745775_1011207</name>
</gene>